<feature type="transmembrane region" description="Helical" evidence="13">
    <location>
        <begin position="160"/>
        <end position="179"/>
    </location>
</feature>
<evidence type="ECO:0000256" key="2">
    <source>
        <dbReference type="ARBA" id="ARBA00004429"/>
    </source>
</evidence>
<feature type="transmembrane region" description="Helical" evidence="13">
    <location>
        <begin position="101"/>
        <end position="123"/>
    </location>
</feature>
<dbReference type="InterPro" id="IPR026031">
    <property type="entry name" value="Cyt_c_CcmB_bac"/>
</dbReference>
<dbReference type="AlphaFoldDB" id="A0A0A1W720"/>
<keyword evidence="9 12" id="KW-0201">Cytochrome c-type biogenesis</keyword>
<organism evidence="14 15">
    <name type="scientific">Sphingomonas parapaucimobilis NBRC 15100</name>
    <dbReference type="NCBI Taxonomy" id="1219049"/>
    <lineage>
        <taxon>Bacteria</taxon>
        <taxon>Pseudomonadati</taxon>
        <taxon>Pseudomonadota</taxon>
        <taxon>Alphaproteobacteria</taxon>
        <taxon>Sphingomonadales</taxon>
        <taxon>Sphingomonadaceae</taxon>
        <taxon>Sphingomonas</taxon>
    </lineage>
</organism>
<name>A0A0A1W720_9SPHN</name>
<keyword evidence="5 12" id="KW-0813">Transport</keyword>
<dbReference type="OrthoDB" id="9812915at2"/>
<keyword evidence="11 12" id="KW-0472">Membrane</keyword>
<keyword evidence="8 13" id="KW-0812">Transmembrane</keyword>
<protein>
    <recommendedName>
        <fullName evidence="4 12">Heme exporter protein B</fullName>
    </recommendedName>
</protein>
<dbReference type="RefSeq" id="WP_042486705.1">
    <property type="nucleotide sequence ID" value="NZ_BBPI01000040.1"/>
</dbReference>
<dbReference type="PANTHER" id="PTHR30070:SF1">
    <property type="entry name" value="CYTOCHROME C BIOGENESIS B-RELATED"/>
    <property type="match status" value="1"/>
</dbReference>
<evidence type="ECO:0000256" key="6">
    <source>
        <dbReference type="ARBA" id="ARBA00022475"/>
    </source>
</evidence>
<gene>
    <name evidence="14" type="primary">ccmB</name>
    <name evidence="14" type="ORF">SP5_040_00290</name>
</gene>
<dbReference type="EMBL" id="BBPI01000040">
    <property type="protein sequence ID" value="GAM00921.1"/>
    <property type="molecule type" value="Genomic_DNA"/>
</dbReference>
<keyword evidence="6 12" id="KW-1003">Cell membrane</keyword>
<keyword evidence="10 13" id="KW-1133">Transmembrane helix</keyword>
<comment type="similarity">
    <text evidence="3 12">Belongs to the CcmB/CycW/HelB family.</text>
</comment>
<dbReference type="GO" id="GO:0017004">
    <property type="term" value="P:cytochrome complex assembly"/>
    <property type="evidence" value="ECO:0007669"/>
    <property type="project" value="UniProtKB-KW"/>
</dbReference>
<sequence length="216" mass="21661">MIAVLPLVATLIARDVRRGYAGGGAGLVCGFFLLAVVLFPFAIGPDRAMLMRVGAGAIWVAALLAALLPVERLIAPDVESGWFDQIRVHGLSLPLVMALRIVAHWLAFAPPLMLAALVAAGLFGLEAAALMRVEAGLLLGTPGLAALAVATGALTAGLRGAGGLAGLLLLPLALPLLIFGAGSGDMGALKLLAAVSLMLVAGAPGLAAAAIRSVRD</sequence>
<dbReference type="GO" id="GO:0015232">
    <property type="term" value="F:heme transmembrane transporter activity"/>
    <property type="evidence" value="ECO:0007669"/>
    <property type="project" value="InterPro"/>
</dbReference>
<keyword evidence="7 12" id="KW-0997">Cell inner membrane</keyword>
<comment type="function">
    <text evidence="1 12">Required for the export of heme to the periplasm for the biogenesis of c-type cytochromes.</text>
</comment>
<feature type="transmembrane region" description="Helical" evidence="13">
    <location>
        <begin position="50"/>
        <end position="70"/>
    </location>
</feature>
<evidence type="ECO:0000256" key="12">
    <source>
        <dbReference type="PIRNR" id="PIRNR002764"/>
    </source>
</evidence>
<evidence type="ECO:0000256" key="11">
    <source>
        <dbReference type="ARBA" id="ARBA00023136"/>
    </source>
</evidence>
<reference evidence="14 15" key="1">
    <citation type="submission" date="2014-11" db="EMBL/GenBank/DDBJ databases">
        <title>Whole genome shotgun sequence of Sphingomonas parapaucimobilis NBRC 15100.</title>
        <authorList>
            <person name="Katano-Makiyama Y."/>
            <person name="Hosoyama A."/>
            <person name="Hashimoto M."/>
            <person name="Hosoyama Y."/>
            <person name="Noguchi M."/>
            <person name="Numata M."/>
            <person name="Tsuchikane K."/>
            <person name="Hirakata S."/>
            <person name="Uohara A."/>
            <person name="Shimodaira J."/>
            <person name="Ohji S."/>
            <person name="Ichikawa N."/>
            <person name="Kimura A."/>
            <person name="Yamazoe A."/>
            <person name="Fujita N."/>
        </authorList>
    </citation>
    <scope>NUCLEOTIDE SEQUENCE [LARGE SCALE GENOMIC DNA]</scope>
    <source>
        <strain evidence="14 15">NBRC 15100</strain>
    </source>
</reference>
<dbReference type="PANTHER" id="PTHR30070">
    <property type="entry name" value="HEME EXPORTER PROTEIN B"/>
    <property type="match status" value="1"/>
</dbReference>
<comment type="subcellular location">
    <subcellularLocation>
        <location evidence="2">Cell inner membrane</location>
        <topology evidence="2">Multi-pass membrane protein</topology>
    </subcellularLocation>
</comment>
<dbReference type="eggNOG" id="COG2386">
    <property type="taxonomic scope" value="Bacteria"/>
</dbReference>
<feature type="transmembrane region" description="Helical" evidence="13">
    <location>
        <begin position="135"/>
        <end position="154"/>
    </location>
</feature>
<evidence type="ECO:0000256" key="5">
    <source>
        <dbReference type="ARBA" id="ARBA00022448"/>
    </source>
</evidence>
<dbReference type="GO" id="GO:0005886">
    <property type="term" value="C:plasma membrane"/>
    <property type="evidence" value="ECO:0007669"/>
    <property type="project" value="UniProtKB-SubCell"/>
</dbReference>
<feature type="transmembrane region" description="Helical" evidence="13">
    <location>
        <begin position="23"/>
        <end position="43"/>
    </location>
</feature>
<dbReference type="InterPro" id="IPR003544">
    <property type="entry name" value="Cyt_c_biogenesis_CcmB"/>
</dbReference>
<dbReference type="GO" id="GO:1903607">
    <property type="term" value="P:cytochrome c biosynthetic process"/>
    <property type="evidence" value="ECO:0007669"/>
    <property type="project" value="TreeGrafter"/>
</dbReference>
<proteinExistence type="inferred from homology"/>
<dbReference type="Proteomes" id="UP000032305">
    <property type="component" value="Unassembled WGS sequence"/>
</dbReference>
<dbReference type="Pfam" id="PF03379">
    <property type="entry name" value="CcmB"/>
    <property type="match status" value="1"/>
</dbReference>
<evidence type="ECO:0000256" key="1">
    <source>
        <dbReference type="ARBA" id="ARBA00002442"/>
    </source>
</evidence>
<keyword evidence="15" id="KW-1185">Reference proteome</keyword>
<evidence type="ECO:0000256" key="7">
    <source>
        <dbReference type="ARBA" id="ARBA00022519"/>
    </source>
</evidence>
<evidence type="ECO:0000256" key="8">
    <source>
        <dbReference type="ARBA" id="ARBA00022692"/>
    </source>
</evidence>
<evidence type="ECO:0000313" key="14">
    <source>
        <dbReference type="EMBL" id="GAM00921.1"/>
    </source>
</evidence>
<evidence type="ECO:0000256" key="3">
    <source>
        <dbReference type="ARBA" id="ARBA00010544"/>
    </source>
</evidence>
<comment type="caution">
    <text evidence="14">The sequence shown here is derived from an EMBL/GenBank/DDBJ whole genome shotgun (WGS) entry which is preliminary data.</text>
</comment>
<evidence type="ECO:0000256" key="13">
    <source>
        <dbReference type="SAM" id="Phobius"/>
    </source>
</evidence>
<feature type="transmembrane region" description="Helical" evidence="13">
    <location>
        <begin position="191"/>
        <end position="211"/>
    </location>
</feature>
<evidence type="ECO:0000313" key="15">
    <source>
        <dbReference type="Proteomes" id="UP000032305"/>
    </source>
</evidence>
<dbReference type="PRINTS" id="PR01414">
    <property type="entry name" value="CCMBBIOGNSIS"/>
</dbReference>
<evidence type="ECO:0000256" key="4">
    <source>
        <dbReference type="ARBA" id="ARBA00016452"/>
    </source>
</evidence>
<accession>A0A0A1W720</accession>
<evidence type="ECO:0000256" key="10">
    <source>
        <dbReference type="ARBA" id="ARBA00022989"/>
    </source>
</evidence>
<evidence type="ECO:0000256" key="9">
    <source>
        <dbReference type="ARBA" id="ARBA00022748"/>
    </source>
</evidence>
<dbReference type="PIRSF" id="PIRSF002764">
    <property type="entry name" value="CcmB"/>
    <property type="match status" value="1"/>
</dbReference>